<organism evidence="5">
    <name type="scientific">Rhipicephalus microplus</name>
    <name type="common">Cattle tick</name>
    <name type="synonym">Boophilus microplus</name>
    <dbReference type="NCBI Taxonomy" id="6941"/>
    <lineage>
        <taxon>Eukaryota</taxon>
        <taxon>Metazoa</taxon>
        <taxon>Ecdysozoa</taxon>
        <taxon>Arthropoda</taxon>
        <taxon>Chelicerata</taxon>
        <taxon>Arachnida</taxon>
        <taxon>Acari</taxon>
        <taxon>Parasitiformes</taxon>
        <taxon>Ixodida</taxon>
        <taxon>Ixodoidea</taxon>
        <taxon>Ixodidae</taxon>
        <taxon>Rhipicephalinae</taxon>
        <taxon>Rhipicephalus</taxon>
        <taxon>Boophilus</taxon>
    </lineage>
</organism>
<feature type="compositionally biased region" description="Low complexity" evidence="3">
    <location>
        <begin position="658"/>
        <end position="668"/>
    </location>
</feature>
<feature type="domain" description="TIL" evidence="4">
    <location>
        <begin position="459"/>
        <end position="513"/>
    </location>
</feature>
<dbReference type="PANTHER" id="PTHR23259">
    <property type="entry name" value="RIDDLE"/>
    <property type="match status" value="1"/>
</dbReference>
<sequence>MADQWCPGENQTYTSCKSSCPTTCSNLGTSKCTKKCAGRGCVCKNGFVQLRADPLVCVRREDCQSSPGHCPGANQEYSSCKSSCPLTCSDNGPRPCTFQCAGQGCVCKQGFVELQNNPLICVRRDQCPARPQQCPGPNQMFTTCKTRCPERCSDKSPRACTADCAGQGCVCMEGYVQLKDEPLVCVRRGECPESPKECKRANQEYTQCKHSCPATCSRRKGPTICSTECNGEGCTCKKGSLQLQKRPLVCVTEEMCDFILQLQCPGEHQVYTPCKSLCPRTCADDKTPRCTDDCGGHGCVCEEGYVQLQADPLICVRKKDCPARPRQCKQPNQVYTPCKSRCPLTCSNKLPQVCPTNCTGDGCVCKAGYFQLQRKPLVCVSEATCESAYQWCKGENQMYSFCKSRCPETCSDDGPRYCSNKCGGHGCVCRDGYVQLSADPLKCVRREQCPSAPKSCPFSNQVYTTCKSSCPATCTNKKPRICTLDCAGEGCVCKSGYVQLSENPLICVRATECPTTPERCSGVNQVYTDCKSPCPISCWDAKKIHACPPTCAGKGCECRRGTVMLRQTPLICVEPTQCFGIVDSVDPDLGSKIKTAVSDGLHLPGAPSIPVMTAEPSLPTTNASVGPGIAVTSPEQPKETPPPNLPPLPPLPTPKPSSVPSIPQVPSVTLPSAPKAYLKT</sequence>
<keyword evidence="1" id="KW-0646">Protease inhibitor</keyword>
<dbReference type="SUPFAM" id="SSF57567">
    <property type="entry name" value="Serine protease inhibitors"/>
    <property type="match status" value="8"/>
</dbReference>
<feature type="domain" description="TIL" evidence="4">
    <location>
        <begin position="266"/>
        <end position="321"/>
    </location>
</feature>
<dbReference type="EMBL" id="GIKN01004080">
    <property type="protein sequence ID" value="NIE46353.1"/>
    <property type="molecule type" value="Transcribed_RNA"/>
</dbReference>
<dbReference type="InterPro" id="IPR051368">
    <property type="entry name" value="SerProtInhib-TIL_Domain"/>
</dbReference>
<feature type="compositionally biased region" description="Pro residues" evidence="3">
    <location>
        <begin position="639"/>
        <end position="657"/>
    </location>
</feature>
<evidence type="ECO:0000313" key="5">
    <source>
        <dbReference type="EMBL" id="NIE46353.1"/>
    </source>
</evidence>
<evidence type="ECO:0000256" key="1">
    <source>
        <dbReference type="ARBA" id="ARBA00022690"/>
    </source>
</evidence>
<feature type="domain" description="TIL" evidence="4">
    <location>
        <begin position="136"/>
        <end position="191"/>
    </location>
</feature>
<protein>
    <submittedName>
        <fullName evidence="5">Putative scavenger receptor cysteine-rich protein</fullName>
    </submittedName>
</protein>
<feature type="domain" description="TIL" evidence="4">
    <location>
        <begin position="8"/>
        <end position="63"/>
    </location>
</feature>
<dbReference type="GO" id="GO:0030414">
    <property type="term" value="F:peptidase inhibitor activity"/>
    <property type="evidence" value="ECO:0007669"/>
    <property type="project" value="UniProtKB-KW"/>
</dbReference>
<dbReference type="AlphaFoldDB" id="A0A6G5A7Y8"/>
<feature type="domain" description="TIL" evidence="4">
    <location>
        <begin position="330"/>
        <end position="385"/>
    </location>
</feature>
<evidence type="ECO:0000256" key="3">
    <source>
        <dbReference type="SAM" id="MobiDB-lite"/>
    </source>
</evidence>
<feature type="domain" description="TIL" evidence="4">
    <location>
        <begin position="523"/>
        <end position="578"/>
    </location>
</feature>
<accession>A0A6G5A7Y8</accession>
<dbReference type="InterPro" id="IPR036084">
    <property type="entry name" value="Ser_inhib-like_sf"/>
</dbReference>
<feature type="domain" description="TIL" evidence="4">
    <location>
        <begin position="72"/>
        <end position="127"/>
    </location>
</feature>
<dbReference type="CDD" id="cd19941">
    <property type="entry name" value="TIL"/>
    <property type="match status" value="9"/>
</dbReference>
<dbReference type="PANTHER" id="PTHR23259:SF70">
    <property type="entry name" value="ACCESSORY GLAND PROTEIN ACP62F-RELATED"/>
    <property type="match status" value="1"/>
</dbReference>
<keyword evidence="2" id="KW-1015">Disulfide bond</keyword>
<feature type="region of interest" description="Disordered" evidence="3">
    <location>
        <begin position="612"/>
        <end position="680"/>
    </location>
</feature>
<dbReference type="InterPro" id="IPR002919">
    <property type="entry name" value="TIL_dom"/>
</dbReference>
<proteinExistence type="predicted"/>
<dbReference type="VEuPathDB" id="VectorBase:LOC119165736"/>
<dbReference type="Gene3D" id="2.10.25.10">
    <property type="entry name" value="Laminin"/>
    <property type="match status" value="9"/>
</dbReference>
<evidence type="ECO:0000256" key="2">
    <source>
        <dbReference type="ARBA" id="ARBA00023157"/>
    </source>
</evidence>
<feature type="domain" description="TIL" evidence="4">
    <location>
        <begin position="394"/>
        <end position="449"/>
    </location>
</feature>
<name>A0A6G5A7Y8_RHIMP</name>
<dbReference type="OrthoDB" id="6490888at2759"/>
<dbReference type="Pfam" id="PF01826">
    <property type="entry name" value="TIL"/>
    <property type="match status" value="8"/>
</dbReference>
<evidence type="ECO:0000259" key="4">
    <source>
        <dbReference type="Pfam" id="PF01826"/>
    </source>
</evidence>
<reference evidence="5" key="1">
    <citation type="submission" date="2020-03" db="EMBL/GenBank/DDBJ databases">
        <title>A transcriptome and proteome of the tick Rhipicephalus microplus shaped by the genetic composition of its hosts and developmental stage.</title>
        <authorList>
            <person name="Garcia G.R."/>
            <person name="Ribeiro J.M.C."/>
            <person name="Maruyama S.R."/>
            <person name="Gardinasse L.G."/>
            <person name="Nelson K."/>
            <person name="Ferreira B.R."/>
            <person name="Andrade T.G."/>
            <person name="Santos I.K.F.M."/>
        </authorList>
    </citation>
    <scope>NUCLEOTIDE SEQUENCE</scope>
    <source>
        <strain evidence="5">NSGR</strain>
        <tissue evidence="5">Salivary glands</tissue>
    </source>
</reference>
<keyword evidence="5" id="KW-0675">Receptor</keyword>